<dbReference type="OrthoDB" id="5863171at2759"/>
<dbReference type="InterPro" id="IPR003673">
    <property type="entry name" value="CoA-Trfase_fam_III"/>
</dbReference>
<protein>
    <recommendedName>
        <fullName evidence="4">CoA-transferase family III domain-containing protein</fullName>
    </recommendedName>
</protein>
<evidence type="ECO:0000256" key="1">
    <source>
        <dbReference type="ARBA" id="ARBA00008383"/>
    </source>
</evidence>
<dbReference type="Proteomes" id="UP000509510">
    <property type="component" value="Chromosome I"/>
</dbReference>
<dbReference type="PANTHER" id="PTHR48228">
    <property type="entry name" value="SUCCINYL-COA--D-CITRAMALATE COA-TRANSFERASE"/>
    <property type="match status" value="1"/>
</dbReference>
<gene>
    <name evidence="2" type="ORF">TRUGW13939_02118</name>
</gene>
<dbReference type="RefSeq" id="XP_035341206.1">
    <property type="nucleotide sequence ID" value="XM_035485313.1"/>
</dbReference>
<evidence type="ECO:0000313" key="2">
    <source>
        <dbReference type="EMBL" id="QKX55027.1"/>
    </source>
</evidence>
<dbReference type="AlphaFoldDB" id="A0A7H8QM68"/>
<proteinExistence type="inferred from homology"/>
<dbReference type="Pfam" id="PF02515">
    <property type="entry name" value="CoA_transf_3"/>
    <property type="match status" value="1"/>
</dbReference>
<accession>A0A7H8QM68</accession>
<dbReference type="InterPro" id="IPR050509">
    <property type="entry name" value="CoA-transferase_III"/>
</dbReference>
<dbReference type="InterPro" id="IPR023606">
    <property type="entry name" value="CoA-Trfase_III_dom_1_sf"/>
</dbReference>
<evidence type="ECO:0008006" key="4">
    <source>
        <dbReference type="Google" id="ProtNLM"/>
    </source>
</evidence>
<dbReference type="EMBL" id="CP055898">
    <property type="protein sequence ID" value="QKX55027.1"/>
    <property type="molecule type" value="Genomic_DNA"/>
</dbReference>
<reference evidence="3" key="1">
    <citation type="submission" date="2020-06" db="EMBL/GenBank/DDBJ databases">
        <title>A chromosome-scale genome assembly of Talaromyces rugulosus W13939.</title>
        <authorList>
            <person name="Wang B."/>
            <person name="Guo L."/>
            <person name="Ye K."/>
            <person name="Wang L."/>
        </authorList>
    </citation>
    <scope>NUCLEOTIDE SEQUENCE [LARGE SCALE GENOMIC DNA]</scope>
    <source>
        <strain evidence="3">W13939</strain>
    </source>
</reference>
<comment type="similarity">
    <text evidence="1">Belongs to the CoA-transferase III family.</text>
</comment>
<dbReference type="KEGG" id="trg:TRUGW13939_02118"/>
<evidence type="ECO:0000313" key="3">
    <source>
        <dbReference type="Proteomes" id="UP000509510"/>
    </source>
</evidence>
<organism evidence="2 3">
    <name type="scientific">Talaromyces rugulosus</name>
    <name type="common">Penicillium rugulosum</name>
    <dbReference type="NCBI Taxonomy" id="121627"/>
    <lineage>
        <taxon>Eukaryota</taxon>
        <taxon>Fungi</taxon>
        <taxon>Dikarya</taxon>
        <taxon>Ascomycota</taxon>
        <taxon>Pezizomycotina</taxon>
        <taxon>Eurotiomycetes</taxon>
        <taxon>Eurotiomycetidae</taxon>
        <taxon>Eurotiales</taxon>
        <taxon>Trichocomaceae</taxon>
        <taxon>Talaromyces</taxon>
        <taxon>Talaromyces sect. Islandici</taxon>
    </lineage>
</organism>
<dbReference type="GO" id="GO:0003824">
    <property type="term" value="F:catalytic activity"/>
    <property type="evidence" value="ECO:0007669"/>
    <property type="project" value="InterPro"/>
</dbReference>
<sequence length="502" mass="55284">MERTQFTPAQSVAYLWHALNLPSQALESLNLVDEDDYHYSPQEQQQQQQQQQSSFKIAHLAQSCIALAALAAATVYYSTSSVVTPDNVKKIPRVTVSRRHALAEFSSERVYTLNNSLPESSWGRIGGLYQTAGKNAYVRIHDAFVKHENAALALLRIPQTNTPSREDVAREVARWDAIELETEGIRHGAVIAALRSYQQWDCHPQARAIADLPILVRKVSSIAETRWKHHRLRQAPRDRCLRGLRVLELSRVIAAPVAGRTLAAHGADVLWVTTARLADQPALDRDLARGKRSVRLDFKESEEDRAALIALIRDADVLIQSYRPGSLDAYGLGVEDVARINPGIVHASLSAYGSTGPWAKWRGFDSLVQTCSGMNVSEAELAGAEFESPARALPCQALDHASGYFLATGIMAAVYHQLIDSSAAAYEVQVSLAGTMKWLRLLGQYPSPVSCASSLDDDLFESRISAFGELRAVRHAAQVDGAMPGFDFMPRPPGSDEPRWLA</sequence>
<name>A0A7H8QM68_TALRU</name>
<dbReference type="GeneID" id="55989628"/>
<keyword evidence="3" id="KW-1185">Reference proteome</keyword>
<dbReference type="PANTHER" id="PTHR48228:SF4">
    <property type="entry name" value="BLR3030 PROTEIN"/>
    <property type="match status" value="1"/>
</dbReference>
<dbReference type="Gene3D" id="3.40.50.10540">
    <property type="entry name" value="Crotonobetainyl-coa:carnitine coa-transferase, domain 1"/>
    <property type="match status" value="1"/>
</dbReference>
<dbReference type="SUPFAM" id="SSF89796">
    <property type="entry name" value="CoA-transferase family III (CaiB/BaiF)"/>
    <property type="match status" value="2"/>
</dbReference>